<protein>
    <submittedName>
        <fullName evidence="2">Uncharacterized protein</fullName>
    </submittedName>
</protein>
<proteinExistence type="predicted"/>
<name>A0A1Z5RGJ3_SORBI</name>
<organism evidence="2 3">
    <name type="scientific">Sorghum bicolor</name>
    <name type="common">Sorghum</name>
    <name type="synonym">Sorghum vulgare</name>
    <dbReference type="NCBI Taxonomy" id="4558"/>
    <lineage>
        <taxon>Eukaryota</taxon>
        <taxon>Viridiplantae</taxon>
        <taxon>Streptophyta</taxon>
        <taxon>Embryophyta</taxon>
        <taxon>Tracheophyta</taxon>
        <taxon>Spermatophyta</taxon>
        <taxon>Magnoliopsida</taxon>
        <taxon>Liliopsida</taxon>
        <taxon>Poales</taxon>
        <taxon>Poaceae</taxon>
        <taxon>PACMAD clade</taxon>
        <taxon>Panicoideae</taxon>
        <taxon>Andropogonodae</taxon>
        <taxon>Andropogoneae</taxon>
        <taxon>Sorghinae</taxon>
        <taxon>Sorghum</taxon>
    </lineage>
</organism>
<dbReference type="Gramene" id="OQU82486">
    <property type="protein sequence ID" value="OQU82486"/>
    <property type="gene ID" value="SORBI_3006G248350"/>
</dbReference>
<feature type="compositionally biased region" description="Low complexity" evidence="1">
    <location>
        <begin position="107"/>
        <end position="125"/>
    </location>
</feature>
<feature type="compositionally biased region" description="Basic and acidic residues" evidence="1">
    <location>
        <begin position="77"/>
        <end position="106"/>
    </location>
</feature>
<reference evidence="2 3" key="1">
    <citation type="journal article" date="2009" name="Nature">
        <title>The Sorghum bicolor genome and the diversification of grasses.</title>
        <authorList>
            <person name="Paterson A.H."/>
            <person name="Bowers J.E."/>
            <person name="Bruggmann R."/>
            <person name="Dubchak I."/>
            <person name="Grimwood J."/>
            <person name="Gundlach H."/>
            <person name="Haberer G."/>
            <person name="Hellsten U."/>
            <person name="Mitros T."/>
            <person name="Poliakov A."/>
            <person name="Schmutz J."/>
            <person name="Spannagl M."/>
            <person name="Tang H."/>
            <person name="Wang X."/>
            <person name="Wicker T."/>
            <person name="Bharti A.K."/>
            <person name="Chapman J."/>
            <person name="Feltus F.A."/>
            <person name="Gowik U."/>
            <person name="Grigoriev I.V."/>
            <person name="Lyons E."/>
            <person name="Maher C.A."/>
            <person name="Martis M."/>
            <person name="Narechania A."/>
            <person name="Otillar R.P."/>
            <person name="Penning B.W."/>
            <person name="Salamov A.A."/>
            <person name="Wang Y."/>
            <person name="Zhang L."/>
            <person name="Carpita N.C."/>
            <person name="Freeling M."/>
            <person name="Gingle A.R."/>
            <person name="Hash C.T."/>
            <person name="Keller B."/>
            <person name="Klein P."/>
            <person name="Kresovich S."/>
            <person name="McCann M.C."/>
            <person name="Ming R."/>
            <person name="Peterson D.G."/>
            <person name="Mehboob-ur-Rahman"/>
            <person name="Ware D."/>
            <person name="Westhoff P."/>
            <person name="Mayer K.F."/>
            <person name="Messing J."/>
            <person name="Rokhsar D.S."/>
        </authorList>
    </citation>
    <scope>NUCLEOTIDE SEQUENCE [LARGE SCALE GENOMIC DNA]</scope>
    <source>
        <strain evidence="3">cv. BTx623</strain>
    </source>
</reference>
<feature type="region of interest" description="Disordered" evidence="1">
    <location>
        <begin position="52"/>
        <end position="160"/>
    </location>
</feature>
<dbReference type="AlphaFoldDB" id="A0A1Z5RGJ3"/>
<accession>A0A1Z5RGJ3</accession>
<evidence type="ECO:0000313" key="2">
    <source>
        <dbReference type="EMBL" id="OQU82486.1"/>
    </source>
</evidence>
<feature type="compositionally biased region" description="Basic and acidic residues" evidence="1">
    <location>
        <begin position="126"/>
        <end position="145"/>
    </location>
</feature>
<evidence type="ECO:0000313" key="3">
    <source>
        <dbReference type="Proteomes" id="UP000000768"/>
    </source>
</evidence>
<dbReference type="Proteomes" id="UP000000768">
    <property type="component" value="Chromosome 6"/>
</dbReference>
<gene>
    <name evidence="2" type="ORF">SORBI_3006G248350</name>
</gene>
<sequence length="294" mass="33051">MDDKPTSREKRDRTWKQTETVIPSSIPSFFLRTHAPLLLTLLAERHPPLSPRLARRALPCPPSAALSPRPPSATSPAERRLASRPREPRPPPPRDRPPSDVRREARAPSAARPAASRRSSSATSPERSRSTPRRERRPPRDCPRERRPRSPTATAPSLSALRGRVVLVRYRPREPRPRAPPVTALFLAATSTVAPVTTTWNLNIKAKELPNDLSKLPKAEKIRPPFWPTRSWYRLLKPSHLEPSMSHGLEADEIQVVDVHGELEGAGRVVEDDVEPQPRDGLIMFCRTTQMKSP</sequence>
<keyword evidence="3" id="KW-1185">Reference proteome</keyword>
<reference evidence="3" key="2">
    <citation type="journal article" date="2018" name="Plant J.">
        <title>The Sorghum bicolor reference genome: improved assembly, gene annotations, a transcriptome atlas, and signatures of genome organization.</title>
        <authorList>
            <person name="McCormick R.F."/>
            <person name="Truong S.K."/>
            <person name="Sreedasyam A."/>
            <person name="Jenkins J."/>
            <person name="Shu S."/>
            <person name="Sims D."/>
            <person name="Kennedy M."/>
            <person name="Amirebrahimi M."/>
            <person name="Weers B.D."/>
            <person name="McKinley B."/>
            <person name="Mattison A."/>
            <person name="Morishige D.T."/>
            <person name="Grimwood J."/>
            <person name="Schmutz J."/>
            <person name="Mullet J.E."/>
        </authorList>
    </citation>
    <scope>NUCLEOTIDE SEQUENCE [LARGE SCALE GENOMIC DNA]</scope>
    <source>
        <strain evidence="3">cv. BTx623</strain>
    </source>
</reference>
<evidence type="ECO:0000256" key="1">
    <source>
        <dbReference type="SAM" id="MobiDB-lite"/>
    </source>
</evidence>
<dbReference type="EMBL" id="CM000765">
    <property type="protein sequence ID" value="OQU82486.1"/>
    <property type="molecule type" value="Genomic_DNA"/>
</dbReference>
<dbReference type="InParanoid" id="A0A1Z5RGJ3"/>